<evidence type="ECO:0000259" key="5">
    <source>
        <dbReference type="PROSITE" id="PS50126"/>
    </source>
</evidence>
<comment type="similarity">
    <text evidence="1">Belongs to the bacterial ribosomal protein bS1 family.</text>
</comment>
<dbReference type="InterPro" id="IPR003029">
    <property type="entry name" value="S1_domain"/>
</dbReference>
<dbReference type="PROSITE" id="PS50126">
    <property type="entry name" value="S1"/>
    <property type="match status" value="4"/>
</dbReference>
<reference evidence="6 7" key="1">
    <citation type="journal article" date="2016" name="Nat. Commun.">
        <title>Thousands of microbial genomes shed light on interconnected biogeochemical processes in an aquifer system.</title>
        <authorList>
            <person name="Anantharaman K."/>
            <person name="Brown C.T."/>
            <person name="Hug L.A."/>
            <person name="Sharon I."/>
            <person name="Castelle C.J."/>
            <person name="Probst A.J."/>
            <person name="Thomas B.C."/>
            <person name="Singh A."/>
            <person name="Wilkins M.J."/>
            <person name="Karaoz U."/>
            <person name="Brodie E.L."/>
            <person name="Williams K.H."/>
            <person name="Hubbard S.S."/>
            <person name="Banfield J.F."/>
        </authorList>
    </citation>
    <scope>NUCLEOTIDE SEQUENCE [LARGE SCALE GENOMIC DNA]</scope>
</reference>
<organism evidence="6 7">
    <name type="scientific">Candidatus Woesebacteria bacterium RIFCSPHIGHO2_01_FULL_39_28</name>
    <dbReference type="NCBI Taxonomy" id="1802496"/>
    <lineage>
        <taxon>Bacteria</taxon>
        <taxon>Candidatus Woeseibacteriota</taxon>
    </lineage>
</organism>
<feature type="domain" description="S1 motif" evidence="5">
    <location>
        <begin position="108"/>
        <end position="174"/>
    </location>
</feature>
<dbReference type="InterPro" id="IPR012340">
    <property type="entry name" value="NA-bd_OB-fold"/>
</dbReference>
<sequence>MGAKTMAELLAKSSNKITGFKVGQKVNSKVLELTKNSVVFDIGGKSEGIITKAVFDESREFIKTLKVGDLVSTTVIVSETPDGIVLLSLRQTASDSAWKRLEIAQRENEPILVTPRNVNDAGVSIDYDSLVGFIPSTQLSKKLSENLQDIIGKRLQVKVVDIDKSRNKIVLSEKAVSEADNIKLLDNALKQVKEGEIYEGIVKKITNFGIFVEIPVGINKKSFKVEGLVHISELSWEKIKNPSEKYNEGDKVRVKILAFRNDKLALSIKQAQKDPWQDVDQKYKAETKVKAKVLRHSDFGVFVQLEPGVEGLIHLTKIPPGTRLNEGDIADCYIEEVDSKNRKIALGLILKQKPVGYK</sequence>
<dbReference type="SMART" id="SM00316">
    <property type="entry name" value="S1"/>
    <property type="match status" value="4"/>
</dbReference>
<feature type="domain" description="S1 motif" evidence="5">
    <location>
        <begin position="286"/>
        <end position="349"/>
    </location>
</feature>
<proteinExistence type="inferred from homology"/>
<dbReference type="Pfam" id="PF00575">
    <property type="entry name" value="S1"/>
    <property type="match status" value="3"/>
</dbReference>
<evidence type="ECO:0000256" key="1">
    <source>
        <dbReference type="ARBA" id="ARBA00006767"/>
    </source>
</evidence>
<dbReference type="AlphaFoldDB" id="A0A1F7YB52"/>
<evidence type="ECO:0000313" key="6">
    <source>
        <dbReference type="EMBL" id="OGM23765.1"/>
    </source>
</evidence>
<keyword evidence="2" id="KW-0689">Ribosomal protein</keyword>
<feature type="domain" description="S1 motif" evidence="5">
    <location>
        <begin position="195"/>
        <end position="269"/>
    </location>
</feature>
<dbReference type="InterPro" id="IPR035104">
    <property type="entry name" value="Ribosomal_protein_S1-like"/>
</dbReference>
<comment type="caution">
    <text evidence="6">The sequence shown here is derived from an EMBL/GenBank/DDBJ whole genome shotgun (WGS) entry which is preliminary data.</text>
</comment>
<evidence type="ECO:0000256" key="3">
    <source>
        <dbReference type="ARBA" id="ARBA00023274"/>
    </source>
</evidence>
<dbReference type="PRINTS" id="PR00681">
    <property type="entry name" value="RIBOSOMALS1"/>
</dbReference>
<evidence type="ECO:0000256" key="2">
    <source>
        <dbReference type="ARBA" id="ARBA00022980"/>
    </source>
</evidence>
<dbReference type="GO" id="GO:0003735">
    <property type="term" value="F:structural constituent of ribosome"/>
    <property type="evidence" value="ECO:0007669"/>
    <property type="project" value="TreeGrafter"/>
</dbReference>
<dbReference type="InterPro" id="IPR050437">
    <property type="entry name" value="Ribos_protein_bS1-like"/>
</dbReference>
<keyword evidence="3" id="KW-0687">Ribonucleoprotein</keyword>
<protein>
    <recommendedName>
        <fullName evidence="5">S1 motif domain-containing protein</fullName>
    </recommendedName>
</protein>
<dbReference type="SUPFAM" id="SSF50249">
    <property type="entry name" value="Nucleic acid-binding proteins"/>
    <property type="match status" value="4"/>
</dbReference>
<feature type="domain" description="S1 motif" evidence="5">
    <location>
        <begin position="23"/>
        <end position="90"/>
    </location>
</feature>
<dbReference type="GO" id="GO:0006412">
    <property type="term" value="P:translation"/>
    <property type="evidence" value="ECO:0007669"/>
    <property type="project" value="TreeGrafter"/>
</dbReference>
<dbReference type="CDD" id="cd04465">
    <property type="entry name" value="S1_RPS1_repeat_ec2_hs2"/>
    <property type="match status" value="1"/>
</dbReference>
<dbReference type="FunFam" id="2.40.50.140:FF:000103">
    <property type="entry name" value="protein RRP5 homolog"/>
    <property type="match status" value="1"/>
</dbReference>
<comment type="function">
    <text evidence="4">Binds mRNA; thus facilitating recognition of the initiation point. It is needed to translate mRNA with a short Shine-Dalgarno (SD) purine-rich sequence.</text>
</comment>
<dbReference type="EMBL" id="MGGI01000037">
    <property type="protein sequence ID" value="OGM23765.1"/>
    <property type="molecule type" value="Genomic_DNA"/>
</dbReference>
<accession>A0A1F7YB52</accession>
<dbReference type="GO" id="GO:0003729">
    <property type="term" value="F:mRNA binding"/>
    <property type="evidence" value="ECO:0007669"/>
    <property type="project" value="TreeGrafter"/>
</dbReference>
<dbReference type="PANTHER" id="PTHR10724:SF7">
    <property type="entry name" value="SMALL RIBOSOMAL SUBUNIT PROTEIN BS1C"/>
    <property type="match status" value="1"/>
</dbReference>
<evidence type="ECO:0000313" key="7">
    <source>
        <dbReference type="Proteomes" id="UP000178851"/>
    </source>
</evidence>
<gene>
    <name evidence="6" type="ORF">A2627_05285</name>
</gene>
<evidence type="ECO:0000256" key="4">
    <source>
        <dbReference type="ARBA" id="ARBA00025604"/>
    </source>
</evidence>
<name>A0A1F7YB52_9BACT</name>
<dbReference type="PANTHER" id="PTHR10724">
    <property type="entry name" value="30S RIBOSOMAL PROTEIN S1"/>
    <property type="match status" value="1"/>
</dbReference>
<dbReference type="Proteomes" id="UP000178851">
    <property type="component" value="Unassembled WGS sequence"/>
</dbReference>
<dbReference type="Gene3D" id="2.40.50.140">
    <property type="entry name" value="Nucleic acid-binding proteins"/>
    <property type="match status" value="4"/>
</dbReference>